<dbReference type="SUPFAM" id="SSF57716">
    <property type="entry name" value="Glucocorticoid receptor-like (DNA-binding domain)"/>
    <property type="match status" value="1"/>
</dbReference>
<keyword evidence="2" id="KW-1185">Reference proteome</keyword>
<name>A0AAV7K8Q4_9METZ</name>
<dbReference type="EMBL" id="JAKMXF010000142">
    <property type="protein sequence ID" value="KAI6656636.1"/>
    <property type="molecule type" value="Genomic_DNA"/>
</dbReference>
<evidence type="ECO:0000313" key="2">
    <source>
        <dbReference type="Proteomes" id="UP001165289"/>
    </source>
</evidence>
<sequence>MLNKCSAPGCRSNYEGEPHTPIFKMLSGPPRIVSQWKQFLHREFIEEIKRIYVCLQNFRDEDVSFSLVYLNPTVPSFKSNAVSLDFAHLQLPALPCCPSYIFNSTQWTSTQSTRLDLNTKYHDHLALGLN</sequence>
<comment type="caution">
    <text evidence="1">The sequence shown here is derived from an EMBL/GenBank/DDBJ whole genome shotgun (WGS) entry which is preliminary data.</text>
</comment>
<dbReference type="AlphaFoldDB" id="A0AAV7K8Q4"/>
<gene>
    <name evidence="1" type="ORF">LOD99_11278</name>
</gene>
<reference evidence="1 2" key="1">
    <citation type="journal article" date="2023" name="BMC Biol.">
        <title>The compact genome of the sponge Oopsacas minuta (Hexactinellida) is lacking key metazoan core genes.</title>
        <authorList>
            <person name="Santini S."/>
            <person name="Schenkelaars Q."/>
            <person name="Jourda C."/>
            <person name="Duchesne M."/>
            <person name="Belahbib H."/>
            <person name="Rocher C."/>
            <person name="Selva M."/>
            <person name="Riesgo A."/>
            <person name="Vervoort M."/>
            <person name="Leys S.P."/>
            <person name="Kodjabachian L."/>
            <person name="Le Bivic A."/>
            <person name="Borchiellini C."/>
            <person name="Claverie J.M."/>
            <person name="Renard E."/>
        </authorList>
    </citation>
    <scope>NUCLEOTIDE SEQUENCE [LARGE SCALE GENOMIC DNA]</scope>
    <source>
        <strain evidence="1">SPO-2</strain>
    </source>
</reference>
<evidence type="ECO:0000313" key="1">
    <source>
        <dbReference type="EMBL" id="KAI6656636.1"/>
    </source>
</evidence>
<proteinExistence type="predicted"/>
<evidence type="ECO:0008006" key="3">
    <source>
        <dbReference type="Google" id="ProtNLM"/>
    </source>
</evidence>
<dbReference type="Proteomes" id="UP001165289">
    <property type="component" value="Unassembled WGS sequence"/>
</dbReference>
<protein>
    <recommendedName>
        <fullName evidence="3">THAP-type domain-containing protein</fullName>
    </recommendedName>
</protein>
<accession>A0AAV7K8Q4</accession>
<organism evidence="1 2">
    <name type="scientific">Oopsacas minuta</name>
    <dbReference type="NCBI Taxonomy" id="111878"/>
    <lineage>
        <taxon>Eukaryota</taxon>
        <taxon>Metazoa</taxon>
        <taxon>Porifera</taxon>
        <taxon>Hexactinellida</taxon>
        <taxon>Hexasterophora</taxon>
        <taxon>Lyssacinosida</taxon>
        <taxon>Leucopsacidae</taxon>
        <taxon>Oopsacas</taxon>
    </lineage>
</organism>